<dbReference type="GO" id="GO:0016787">
    <property type="term" value="F:hydrolase activity"/>
    <property type="evidence" value="ECO:0007669"/>
    <property type="project" value="UniProtKB-KW"/>
</dbReference>
<evidence type="ECO:0000313" key="3">
    <source>
        <dbReference type="Proteomes" id="UP000525652"/>
    </source>
</evidence>
<evidence type="ECO:0000313" key="2">
    <source>
        <dbReference type="EMBL" id="MBC2602331.1"/>
    </source>
</evidence>
<keyword evidence="3" id="KW-1185">Reference proteome</keyword>
<feature type="domain" description="Serine aminopeptidase S33" evidence="1">
    <location>
        <begin position="65"/>
        <end position="165"/>
    </location>
</feature>
<dbReference type="SUPFAM" id="SSF53474">
    <property type="entry name" value="alpha/beta-Hydrolases"/>
    <property type="match status" value="1"/>
</dbReference>
<keyword evidence="2" id="KW-0378">Hydrolase</keyword>
<comment type="caution">
    <text evidence="2">The sequence shown here is derived from an EMBL/GenBank/DDBJ whole genome shotgun (WGS) entry which is preliminary data.</text>
</comment>
<name>A0A7X1E4N4_9BACT</name>
<dbReference type="InterPro" id="IPR029058">
    <property type="entry name" value="AB_hydrolase_fold"/>
</dbReference>
<dbReference type="EMBL" id="JACHVA010000086">
    <property type="protein sequence ID" value="MBC2602331.1"/>
    <property type="molecule type" value="Genomic_DNA"/>
</dbReference>
<gene>
    <name evidence="2" type="ORF">H5P30_11135</name>
</gene>
<protein>
    <submittedName>
        <fullName evidence="2">Alpha/beta fold hydrolase</fullName>
    </submittedName>
</protein>
<dbReference type="PANTHER" id="PTHR12277:SF81">
    <property type="entry name" value="PROTEIN ABHD13"/>
    <property type="match status" value="1"/>
</dbReference>
<dbReference type="AlphaFoldDB" id="A0A7X1E4N4"/>
<accession>A0A7X1E4N4</accession>
<dbReference type="Proteomes" id="UP000525652">
    <property type="component" value="Unassembled WGS sequence"/>
</dbReference>
<organism evidence="2 3">
    <name type="scientific">Puniceicoccus vermicola</name>
    <dbReference type="NCBI Taxonomy" id="388746"/>
    <lineage>
        <taxon>Bacteria</taxon>
        <taxon>Pseudomonadati</taxon>
        <taxon>Verrucomicrobiota</taxon>
        <taxon>Opitutia</taxon>
        <taxon>Puniceicoccales</taxon>
        <taxon>Puniceicoccaceae</taxon>
        <taxon>Puniceicoccus</taxon>
    </lineage>
</organism>
<proteinExistence type="predicted"/>
<sequence length="265" mass="29104">MLLLIGLAVSYIGLNFLVRWIYPRQLFPYRGSSYESLPGLITVKSGDGNEVAFIVQPSTESGASVLFYLHGNGEDIGTNADRFAWFNDQGYTVIALDYPGYGLTTGTPTGESVRTATLAVWEYARDEMQVAAEDTVVWGRSLGGAPATFLATQEKFRGLVLESTFRSVFAVANLPVPLLIAEPFPTESIIAEVPCPIFLFHGALDRTIPASHSQKLAEEAGDSAELFLFPEGEHNNLRFVGENEMIQVLNTLRRRDATSEVKQPH</sequence>
<dbReference type="PANTHER" id="PTHR12277">
    <property type="entry name" value="ALPHA/BETA HYDROLASE DOMAIN-CONTAINING PROTEIN"/>
    <property type="match status" value="1"/>
</dbReference>
<dbReference type="Gene3D" id="3.40.50.1820">
    <property type="entry name" value="alpha/beta hydrolase"/>
    <property type="match status" value="1"/>
</dbReference>
<reference evidence="2 3" key="1">
    <citation type="submission" date="2020-07" db="EMBL/GenBank/DDBJ databases">
        <authorList>
            <person name="Feng X."/>
        </authorList>
    </citation>
    <scope>NUCLEOTIDE SEQUENCE [LARGE SCALE GENOMIC DNA]</scope>
    <source>
        <strain evidence="2 3">JCM14086</strain>
    </source>
</reference>
<evidence type="ECO:0000259" key="1">
    <source>
        <dbReference type="Pfam" id="PF12146"/>
    </source>
</evidence>
<dbReference type="Pfam" id="PF12146">
    <property type="entry name" value="Hydrolase_4"/>
    <property type="match status" value="1"/>
</dbReference>
<dbReference type="InterPro" id="IPR022742">
    <property type="entry name" value="Hydrolase_4"/>
</dbReference>